<comment type="caution">
    <text evidence="2">The sequence shown here is derived from an EMBL/GenBank/DDBJ whole genome shotgun (WGS) entry which is preliminary data.</text>
</comment>
<dbReference type="EMBL" id="CM029040">
    <property type="protein sequence ID" value="KAG2635285.1"/>
    <property type="molecule type" value="Genomic_DNA"/>
</dbReference>
<name>A0A8T0VKU4_PANVG</name>
<dbReference type="Proteomes" id="UP000823388">
    <property type="component" value="Chromosome 2N"/>
</dbReference>
<protein>
    <submittedName>
        <fullName evidence="2">Uncharacterized protein</fullName>
    </submittedName>
</protein>
<sequence>MDSPSAESSCLFPPLSNQHLLPRPQSCSRFSAPSVTSGVTQIERLICTTASRRRAPPALLCYGRLWAASKPRSAGAARDAGAGRPGWRGWQGRSRSARVLWDVGDIGGGRDEEGRRGGSDEEGRRGGSSAGHLSIGRGWPPRRVEARHRPPLAAACAGSLGAPPPPTYSGLWICGKSKEGEGGPHAVGGGWRVRPAREK</sequence>
<evidence type="ECO:0000256" key="1">
    <source>
        <dbReference type="SAM" id="MobiDB-lite"/>
    </source>
</evidence>
<organism evidence="2 3">
    <name type="scientific">Panicum virgatum</name>
    <name type="common">Blackwell switchgrass</name>
    <dbReference type="NCBI Taxonomy" id="38727"/>
    <lineage>
        <taxon>Eukaryota</taxon>
        <taxon>Viridiplantae</taxon>
        <taxon>Streptophyta</taxon>
        <taxon>Embryophyta</taxon>
        <taxon>Tracheophyta</taxon>
        <taxon>Spermatophyta</taxon>
        <taxon>Magnoliopsida</taxon>
        <taxon>Liliopsida</taxon>
        <taxon>Poales</taxon>
        <taxon>Poaceae</taxon>
        <taxon>PACMAD clade</taxon>
        <taxon>Panicoideae</taxon>
        <taxon>Panicodae</taxon>
        <taxon>Paniceae</taxon>
        <taxon>Panicinae</taxon>
        <taxon>Panicum</taxon>
        <taxon>Panicum sect. Hiantes</taxon>
    </lineage>
</organism>
<keyword evidence="3" id="KW-1185">Reference proteome</keyword>
<feature type="region of interest" description="Disordered" evidence="1">
    <location>
        <begin position="176"/>
        <end position="199"/>
    </location>
</feature>
<reference evidence="2" key="1">
    <citation type="submission" date="2020-05" db="EMBL/GenBank/DDBJ databases">
        <title>WGS assembly of Panicum virgatum.</title>
        <authorList>
            <person name="Lovell J.T."/>
            <person name="Jenkins J."/>
            <person name="Shu S."/>
            <person name="Juenger T.E."/>
            <person name="Schmutz J."/>
        </authorList>
    </citation>
    <scope>NUCLEOTIDE SEQUENCE</scope>
    <source>
        <strain evidence="2">AP13</strain>
    </source>
</reference>
<feature type="compositionally biased region" description="Basic and acidic residues" evidence="1">
    <location>
        <begin position="108"/>
        <end position="125"/>
    </location>
</feature>
<proteinExistence type="predicted"/>
<feature type="region of interest" description="Disordered" evidence="1">
    <location>
        <begin position="72"/>
        <end position="91"/>
    </location>
</feature>
<feature type="region of interest" description="Disordered" evidence="1">
    <location>
        <begin position="101"/>
        <end position="143"/>
    </location>
</feature>
<evidence type="ECO:0000313" key="2">
    <source>
        <dbReference type="EMBL" id="KAG2635285.1"/>
    </source>
</evidence>
<gene>
    <name evidence="2" type="ORF">PVAP13_2NG344803</name>
</gene>
<dbReference type="AlphaFoldDB" id="A0A8T0VKU4"/>
<accession>A0A8T0VKU4</accession>
<evidence type="ECO:0000313" key="3">
    <source>
        <dbReference type="Proteomes" id="UP000823388"/>
    </source>
</evidence>